<dbReference type="STRING" id="578461.R0KP50"/>
<dbReference type="OMA" id="NILVDCC"/>
<dbReference type="AlphaFoldDB" id="R0KP50"/>
<dbReference type="PROSITE" id="PS50290">
    <property type="entry name" value="PI3_4_KINASE_3"/>
    <property type="match status" value="1"/>
</dbReference>
<accession>R0KP50</accession>
<dbReference type="Pfam" id="PF02260">
    <property type="entry name" value="FATC"/>
    <property type="match status" value="1"/>
</dbReference>
<dbReference type="SMART" id="SM01343">
    <property type="entry name" value="FATC"/>
    <property type="match status" value="1"/>
</dbReference>
<evidence type="ECO:0000259" key="2">
    <source>
        <dbReference type="PROSITE" id="PS51190"/>
    </source>
</evidence>
<dbReference type="GO" id="GO:0016301">
    <property type="term" value="F:kinase activity"/>
    <property type="evidence" value="ECO:0007669"/>
    <property type="project" value="UniProtKB-KW"/>
</dbReference>
<protein>
    <submittedName>
        <fullName evidence="3">Protein kinase of the PI3/PI4 family</fullName>
    </submittedName>
</protein>
<feature type="domain" description="FATC" evidence="2">
    <location>
        <begin position="50"/>
        <end position="82"/>
    </location>
</feature>
<gene>
    <name evidence="3" type="ORF">NBO_619g0004</name>
</gene>
<dbReference type="InterPro" id="IPR000403">
    <property type="entry name" value="PI3/4_kinase_cat_dom"/>
</dbReference>
<dbReference type="EMBL" id="KB909526">
    <property type="protein sequence ID" value="EOB11952.1"/>
    <property type="molecule type" value="Genomic_DNA"/>
</dbReference>
<sequence length="82" mass="9613">MNETLELFLKNRNLIISNLLSFVYDPLHEWRIRKEKAPKLVLDVLEKKLSPTDVTLKVEHLNEEASSSTNLSEMYIGWLPFI</sequence>
<proteinExistence type="predicted"/>
<dbReference type="HOGENOM" id="CLU_2558868_0_0_1"/>
<keyword evidence="3" id="KW-0418">Kinase</keyword>
<dbReference type="InterPro" id="IPR003152">
    <property type="entry name" value="FATC_dom"/>
</dbReference>
<dbReference type="Proteomes" id="UP000016927">
    <property type="component" value="Unassembled WGS sequence"/>
</dbReference>
<evidence type="ECO:0000313" key="3">
    <source>
        <dbReference type="EMBL" id="EOB11952.1"/>
    </source>
</evidence>
<evidence type="ECO:0000259" key="1">
    <source>
        <dbReference type="PROSITE" id="PS50290"/>
    </source>
</evidence>
<name>R0KP50_NOSB1</name>
<dbReference type="VEuPathDB" id="MicrosporidiaDB:NBO_619g0004"/>
<evidence type="ECO:0000313" key="4">
    <source>
        <dbReference type="Proteomes" id="UP000016927"/>
    </source>
</evidence>
<keyword evidence="3" id="KW-0808">Transferase</keyword>
<organism evidence="3 4">
    <name type="scientific">Nosema bombycis (strain CQ1 / CVCC 102059)</name>
    <name type="common">Microsporidian parasite</name>
    <name type="synonym">Pebrine of silkworm</name>
    <dbReference type="NCBI Taxonomy" id="578461"/>
    <lineage>
        <taxon>Eukaryota</taxon>
        <taxon>Fungi</taxon>
        <taxon>Fungi incertae sedis</taxon>
        <taxon>Microsporidia</taxon>
        <taxon>Nosematidae</taxon>
        <taxon>Nosema</taxon>
    </lineage>
</organism>
<dbReference type="OrthoDB" id="381190at2759"/>
<feature type="domain" description="PI3K/PI4K catalytic" evidence="1">
    <location>
        <begin position="1"/>
        <end position="70"/>
    </location>
</feature>
<reference evidence="3 4" key="1">
    <citation type="journal article" date="2013" name="BMC Genomics">
        <title>Comparative genomics of parasitic silkworm microsporidia reveal an association between genome expansion and host adaptation.</title>
        <authorList>
            <person name="Pan G."/>
            <person name="Xu J."/>
            <person name="Li T."/>
            <person name="Xia Q."/>
            <person name="Liu S.L."/>
            <person name="Zhang G."/>
            <person name="Li S."/>
            <person name="Li C."/>
            <person name="Liu H."/>
            <person name="Yang L."/>
            <person name="Liu T."/>
            <person name="Zhang X."/>
            <person name="Wu Z."/>
            <person name="Fan W."/>
            <person name="Dang X."/>
            <person name="Xiang H."/>
            <person name="Tao M."/>
            <person name="Li Y."/>
            <person name="Hu J."/>
            <person name="Li Z."/>
            <person name="Lin L."/>
            <person name="Luo J."/>
            <person name="Geng L."/>
            <person name="Wang L."/>
            <person name="Long M."/>
            <person name="Wan Y."/>
            <person name="He N."/>
            <person name="Zhang Z."/>
            <person name="Lu C."/>
            <person name="Keeling P.J."/>
            <person name="Wang J."/>
            <person name="Xiang Z."/>
            <person name="Zhou Z."/>
        </authorList>
    </citation>
    <scope>NUCLEOTIDE SEQUENCE [LARGE SCALE GENOMIC DNA]</scope>
    <source>
        <strain evidence="4">CQ1 / CVCC 102059</strain>
    </source>
</reference>
<keyword evidence="4" id="KW-1185">Reference proteome</keyword>
<dbReference type="PROSITE" id="PS51190">
    <property type="entry name" value="FATC"/>
    <property type="match status" value="1"/>
</dbReference>